<sequence length="1165" mass="123744">MVRFVTEHYAGKGVLLTGATGFIGKVMLEKLLREVPDLASIDVLIRGRGASAPAAARLETEVRDSPAFDLLRALWPPPYGLDRELVAPARAGLVAPDVAAHLTATYPSFNAYFAAKVRPLAGDLTLDRLGLDDATVTRLLADVHVVLSVAASVAFDNPLPEAIALNIRGQLALFDIMMASNILVSFTHISTAYVGSNRDDGLVPEGVLPLPAGMVADPEVEYANLIATPPDELIARQATIIGKYPNTYTYTKALAERLLHARLLAAAAHRNVLLVTIRPTIVGAAYAEPFPGWVDAVSAGGALYLFAGVGVLQFGNGDASLIGDQIPVDYVSNFVLTAAPTLLATGAAVVPATGAGHPAQEFIFHSGSSALNPVTWKTTGEAVISYWNENAPDAGFRPAEFLFHSRLVADFRRLVSYATPAAIASLYAHIVPIKANTKAALQARGLSSQASFLISAFRRFMTHEWIFDMTHSDALLLAPLAAADTAQTWRVDVRDLHWPTFISQFAYGLHRFVLGEPVRLASPPAYRPHSVLDEAILSTRAGHALDTAAWAASAPLSISHAGDGVPVSASDVRHVVLASPRLRATLRSLASSKAHYRKLKAAARAELDRMAADMAPSAMRFAAWLLRLLCTRLYATVSFNSWGAEKVLGLVASSAADLGIVYVPSHRSYLDFILLSYLCFQLGLPVPHVAATGDFLSTPMISGLMRAAGAFFIRRSGKTSDPVYRAVLAEYMASVINHGAALEFFVEGTRSRTGKSLPPRLGLLTQLAQLQACGALNRSLVFVPVSIAFERLIEAPLYGRELDGQPKTPETFLGALAGVRAILNNDYGRVAVEFGEPLHLADALPLGAESCEDELRAGVAAFATRISHRLDAGMTLFPTHLLAASLLAAPGPVAVNDLVSATDALRAAVELRTGASLRRADMLPIVASGSITRAAKLLAPFVVSCETTARLAPADPQARLVLATYKNSLLRVFALDAVVALAMRGGLVRRALAARAVRLAAILGAELLLANHVPAPENLADEHWLDDYVATEFVGLVARLAVFSPLTLGYIDGSPGPLPSAEPLAALVAPSPLATAPWSEPRAAVMDRARALAALGDRYESRSTETLKAALAWLIKAGLVVPSIRKSGREALSLARGARDILEDTHALLADLTTARGGAAQLSKL</sequence>
<gene>
    <name evidence="7" type="ORF">AMSG_06945</name>
</gene>
<dbReference type="Gene3D" id="3.40.50.720">
    <property type="entry name" value="NAD(P)-binding Rossmann-like Domain"/>
    <property type="match status" value="1"/>
</dbReference>
<proteinExistence type="inferred from homology"/>
<protein>
    <submittedName>
        <fullName evidence="7">Fatty acyl-CoA reductase 1</fullName>
    </submittedName>
</protein>
<evidence type="ECO:0000313" key="7">
    <source>
        <dbReference type="EMBL" id="KNC50978.1"/>
    </source>
</evidence>
<dbReference type="Pfam" id="PF19277">
    <property type="entry name" value="GPAT_C"/>
    <property type="match status" value="1"/>
</dbReference>
<dbReference type="SMART" id="SM00563">
    <property type="entry name" value="PlsC"/>
    <property type="match status" value="1"/>
</dbReference>
<comment type="similarity">
    <text evidence="2">Belongs to the GPAT/DAPAT family.</text>
</comment>
<dbReference type="eggNOG" id="KOG1221">
    <property type="taxonomic scope" value="Eukaryota"/>
</dbReference>
<comment type="subcellular location">
    <subcellularLocation>
        <location evidence="1">Endomembrane system</location>
        <topology evidence="1">Peripheral membrane protein</topology>
    </subcellularLocation>
</comment>
<dbReference type="GO" id="GO:0006072">
    <property type="term" value="P:glycerol-3-phosphate metabolic process"/>
    <property type="evidence" value="ECO:0007669"/>
    <property type="project" value="TreeGrafter"/>
</dbReference>
<evidence type="ECO:0000259" key="6">
    <source>
        <dbReference type="SMART" id="SM00563"/>
    </source>
</evidence>
<evidence type="ECO:0000256" key="4">
    <source>
        <dbReference type="ARBA" id="ARBA00023136"/>
    </source>
</evidence>
<keyword evidence="8" id="KW-1185">Reference proteome</keyword>
<dbReference type="GO" id="GO:0008654">
    <property type="term" value="P:phospholipid biosynthetic process"/>
    <property type="evidence" value="ECO:0007669"/>
    <property type="project" value="TreeGrafter"/>
</dbReference>
<keyword evidence="5" id="KW-0012">Acyltransferase</keyword>
<feature type="domain" description="Phospholipid/glycerol acyltransferase" evidence="6">
    <location>
        <begin position="660"/>
        <end position="790"/>
    </location>
</feature>
<dbReference type="PANTHER" id="PTHR12563">
    <property type="entry name" value="GLYCEROL-3-PHOSPHATE ACYLTRANSFERASE"/>
    <property type="match status" value="1"/>
</dbReference>
<dbReference type="GO" id="GO:0004366">
    <property type="term" value="F:glycerol-3-phosphate O-acyltransferase activity"/>
    <property type="evidence" value="ECO:0007669"/>
    <property type="project" value="TreeGrafter"/>
</dbReference>
<dbReference type="EMBL" id="GL349464">
    <property type="protein sequence ID" value="KNC50978.1"/>
    <property type="molecule type" value="Genomic_DNA"/>
</dbReference>
<dbReference type="Proteomes" id="UP000054408">
    <property type="component" value="Unassembled WGS sequence"/>
</dbReference>
<dbReference type="GO" id="GO:0006631">
    <property type="term" value="P:fatty acid metabolic process"/>
    <property type="evidence" value="ECO:0007669"/>
    <property type="project" value="TreeGrafter"/>
</dbReference>
<dbReference type="InterPro" id="IPR036291">
    <property type="entry name" value="NAD(P)-bd_dom_sf"/>
</dbReference>
<dbReference type="RefSeq" id="XP_013756449.1">
    <property type="nucleotide sequence ID" value="XM_013900995.1"/>
</dbReference>
<dbReference type="SUPFAM" id="SSF51735">
    <property type="entry name" value="NAD(P)-binding Rossmann-fold domains"/>
    <property type="match status" value="1"/>
</dbReference>
<dbReference type="OrthoDB" id="429813at2759"/>
<dbReference type="InterPro" id="IPR045520">
    <property type="entry name" value="GPAT/DHAPAT_C"/>
</dbReference>
<dbReference type="GeneID" id="25565999"/>
<dbReference type="Pfam" id="PF07993">
    <property type="entry name" value="NAD_binding_4"/>
    <property type="match status" value="1"/>
</dbReference>
<dbReference type="AlphaFoldDB" id="A0A0L0DI50"/>
<dbReference type="CDD" id="cd07993">
    <property type="entry name" value="LPLAT_DHAPAT-like"/>
    <property type="match status" value="1"/>
</dbReference>
<dbReference type="STRING" id="461836.A0A0L0DI50"/>
<keyword evidence="4" id="KW-0472">Membrane</keyword>
<reference evidence="7 8" key="1">
    <citation type="submission" date="2010-05" db="EMBL/GenBank/DDBJ databases">
        <title>The Genome Sequence of Thecamonas trahens ATCC 50062.</title>
        <authorList>
            <consortium name="The Broad Institute Genome Sequencing Platform"/>
            <person name="Russ C."/>
            <person name="Cuomo C."/>
            <person name="Shea T."/>
            <person name="Young S.K."/>
            <person name="Zeng Q."/>
            <person name="Koehrsen M."/>
            <person name="Haas B."/>
            <person name="Borodovsky M."/>
            <person name="Guigo R."/>
            <person name="Alvarado L."/>
            <person name="Berlin A."/>
            <person name="Bochicchio J."/>
            <person name="Borenstein D."/>
            <person name="Chapman S."/>
            <person name="Chen Z."/>
            <person name="Freedman E."/>
            <person name="Gellesch M."/>
            <person name="Goldberg J."/>
            <person name="Griggs A."/>
            <person name="Gujja S."/>
            <person name="Heilman E."/>
            <person name="Heiman D."/>
            <person name="Hepburn T."/>
            <person name="Howarth C."/>
            <person name="Jen D."/>
            <person name="Larson L."/>
            <person name="Mehta T."/>
            <person name="Park D."/>
            <person name="Pearson M."/>
            <person name="Roberts A."/>
            <person name="Saif S."/>
            <person name="Shenoy N."/>
            <person name="Sisk P."/>
            <person name="Stolte C."/>
            <person name="Sykes S."/>
            <person name="Thomson T."/>
            <person name="Walk T."/>
            <person name="White J."/>
            <person name="Yandava C."/>
            <person name="Burger G."/>
            <person name="Gray M.W."/>
            <person name="Holland P.W.H."/>
            <person name="King N."/>
            <person name="Lang F.B.F."/>
            <person name="Roger A.J."/>
            <person name="Ruiz-Trillo I."/>
            <person name="Lander E."/>
            <person name="Nusbaum C."/>
        </authorList>
    </citation>
    <scope>NUCLEOTIDE SEQUENCE [LARGE SCALE GENOMIC DNA]</scope>
    <source>
        <strain evidence="7 8">ATCC 50062</strain>
    </source>
</reference>
<dbReference type="Pfam" id="PF01553">
    <property type="entry name" value="Acyltransferase"/>
    <property type="match status" value="1"/>
</dbReference>
<dbReference type="PANTHER" id="PTHR12563:SF17">
    <property type="entry name" value="DIHYDROXYACETONE PHOSPHATE ACYLTRANSFERASE"/>
    <property type="match status" value="1"/>
</dbReference>
<dbReference type="eggNOG" id="KOG3730">
    <property type="taxonomic scope" value="Eukaryota"/>
</dbReference>
<dbReference type="CDD" id="cd05236">
    <property type="entry name" value="FAR-N_SDR_e"/>
    <property type="match status" value="1"/>
</dbReference>
<dbReference type="InterPro" id="IPR013120">
    <property type="entry name" value="FAR_NAD-bd"/>
</dbReference>
<evidence type="ECO:0000256" key="3">
    <source>
        <dbReference type="ARBA" id="ARBA00022679"/>
    </source>
</evidence>
<evidence type="ECO:0000256" key="5">
    <source>
        <dbReference type="ARBA" id="ARBA00023315"/>
    </source>
</evidence>
<evidence type="ECO:0000256" key="1">
    <source>
        <dbReference type="ARBA" id="ARBA00004184"/>
    </source>
</evidence>
<organism evidence="7 8">
    <name type="scientific">Thecamonas trahens ATCC 50062</name>
    <dbReference type="NCBI Taxonomy" id="461836"/>
    <lineage>
        <taxon>Eukaryota</taxon>
        <taxon>Apusozoa</taxon>
        <taxon>Apusomonadida</taxon>
        <taxon>Apusomonadidae</taxon>
        <taxon>Thecamonas</taxon>
    </lineage>
</organism>
<name>A0A0L0DI50_THETB</name>
<evidence type="ECO:0000313" key="8">
    <source>
        <dbReference type="Proteomes" id="UP000054408"/>
    </source>
</evidence>
<evidence type="ECO:0000256" key="2">
    <source>
        <dbReference type="ARBA" id="ARBA00007937"/>
    </source>
</evidence>
<accession>A0A0L0DI50</accession>
<dbReference type="InterPro" id="IPR002123">
    <property type="entry name" value="Plipid/glycerol_acylTrfase"/>
</dbReference>
<dbReference type="GO" id="GO:0019432">
    <property type="term" value="P:triglyceride biosynthetic process"/>
    <property type="evidence" value="ECO:0007669"/>
    <property type="project" value="TreeGrafter"/>
</dbReference>
<keyword evidence="3" id="KW-0808">Transferase</keyword>
<dbReference type="SUPFAM" id="SSF69593">
    <property type="entry name" value="Glycerol-3-phosphate (1)-acyltransferase"/>
    <property type="match status" value="1"/>
</dbReference>
<dbReference type="GO" id="GO:0012505">
    <property type="term" value="C:endomembrane system"/>
    <property type="evidence" value="ECO:0007669"/>
    <property type="project" value="UniProtKB-SubCell"/>
</dbReference>
<dbReference type="InterPro" id="IPR022284">
    <property type="entry name" value="GPAT/DHAPAT"/>
</dbReference>
<dbReference type="GO" id="GO:0031966">
    <property type="term" value="C:mitochondrial membrane"/>
    <property type="evidence" value="ECO:0007669"/>
    <property type="project" value="TreeGrafter"/>
</dbReference>
<dbReference type="OMA" id="EWNLETN"/>
<dbReference type="InterPro" id="IPR041728">
    <property type="entry name" value="GPAT/DHAPAT_LPLAT"/>
</dbReference>